<reference evidence="2" key="2">
    <citation type="journal article" date="2015" name="Fish Shellfish Immunol.">
        <title>Early steps in the European eel (Anguilla anguilla)-Vibrio vulnificus interaction in the gills: Role of the RtxA13 toxin.</title>
        <authorList>
            <person name="Callol A."/>
            <person name="Pajuelo D."/>
            <person name="Ebbesson L."/>
            <person name="Teles M."/>
            <person name="MacKenzie S."/>
            <person name="Amaro C."/>
        </authorList>
    </citation>
    <scope>NUCLEOTIDE SEQUENCE</scope>
</reference>
<dbReference type="AlphaFoldDB" id="A0A0E9TS18"/>
<evidence type="ECO:0000313" key="2">
    <source>
        <dbReference type="EMBL" id="JAH56341.1"/>
    </source>
</evidence>
<proteinExistence type="predicted"/>
<feature type="region of interest" description="Disordered" evidence="1">
    <location>
        <begin position="1"/>
        <end position="44"/>
    </location>
</feature>
<dbReference type="EMBL" id="GBXM01052236">
    <property type="protein sequence ID" value="JAH56341.1"/>
    <property type="molecule type" value="Transcribed_RNA"/>
</dbReference>
<reference evidence="2" key="1">
    <citation type="submission" date="2014-11" db="EMBL/GenBank/DDBJ databases">
        <authorList>
            <person name="Amaro Gonzalez C."/>
        </authorList>
    </citation>
    <scope>NUCLEOTIDE SEQUENCE</scope>
</reference>
<protein>
    <submittedName>
        <fullName evidence="2">Uncharacterized protein</fullName>
    </submittedName>
</protein>
<evidence type="ECO:0000256" key="1">
    <source>
        <dbReference type="SAM" id="MobiDB-lite"/>
    </source>
</evidence>
<organism evidence="2">
    <name type="scientific">Anguilla anguilla</name>
    <name type="common">European freshwater eel</name>
    <name type="synonym">Muraena anguilla</name>
    <dbReference type="NCBI Taxonomy" id="7936"/>
    <lineage>
        <taxon>Eukaryota</taxon>
        <taxon>Metazoa</taxon>
        <taxon>Chordata</taxon>
        <taxon>Craniata</taxon>
        <taxon>Vertebrata</taxon>
        <taxon>Euteleostomi</taxon>
        <taxon>Actinopterygii</taxon>
        <taxon>Neopterygii</taxon>
        <taxon>Teleostei</taxon>
        <taxon>Anguilliformes</taxon>
        <taxon>Anguillidae</taxon>
        <taxon>Anguilla</taxon>
    </lineage>
</organism>
<sequence>MKDGGSYRGRLTTRLQEITEPTARLTGTPGHRNTQPSHRGLAVP</sequence>
<name>A0A0E9TS18_ANGAN</name>
<accession>A0A0E9TS18</accession>